<dbReference type="InterPro" id="IPR016135">
    <property type="entry name" value="UBQ-conjugating_enzyme/RWD"/>
</dbReference>
<dbReference type="InterPro" id="IPR050113">
    <property type="entry name" value="Ub_conjugating_enzyme"/>
</dbReference>
<dbReference type="SMART" id="SM00212">
    <property type="entry name" value="UBCc"/>
    <property type="match status" value="1"/>
</dbReference>
<protein>
    <submittedName>
        <fullName evidence="3">Ubiquitin-conjugating enzyme domain-containing protein</fullName>
    </submittedName>
</protein>
<dbReference type="SUPFAM" id="SSF54495">
    <property type="entry name" value="UBC-like"/>
    <property type="match status" value="1"/>
</dbReference>
<evidence type="ECO:0000259" key="2">
    <source>
        <dbReference type="PROSITE" id="PS50127"/>
    </source>
</evidence>
<dbReference type="GO" id="GO:0032446">
    <property type="term" value="P:protein modification by small protein conjugation"/>
    <property type="evidence" value="ECO:0007669"/>
    <property type="project" value="UniProtKB-ARBA"/>
</dbReference>
<feature type="compositionally biased region" description="Basic and acidic residues" evidence="1">
    <location>
        <begin position="1"/>
        <end position="20"/>
    </location>
</feature>
<reference evidence="3" key="1">
    <citation type="submission" date="2022-01" db="EMBL/GenBank/DDBJ databases">
        <title>Genome Sequence Resource for Two Populations of Ditylenchus destructor, the Migratory Endoparasitic Phytonematode.</title>
        <authorList>
            <person name="Zhang H."/>
            <person name="Lin R."/>
            <person name="Xie B."/>
        </authorList>
    </citation>
    <scope>NUCLEOTIDE SEQUENCE</scope>
    <source>
        <strain evidence="3">BazhouSP</strain>
    </source>
</reference>
<feature type="domain" description="UBC core" evidence="2">
    <location>
        <begin position="43"/>
        <end position="195"/>
    </location>
</feature>
<dbReference type="CDD" id="cd23814">
    <property type="entry name" value="UEV_AKTIP"/>
    <property type="match status" value="1"/>
</dbReference>
<dbReference type="AlphaFoldDB" id="A0AAD4NBS0"/>
<dbReference type="InterPro" id="IPR000608">
    <property type="entry name" value="UBC"/>
</dbReference>
<dbReference type="Gene3D" id="3.10.110.10">
    <property type="entry name" value="Ubiquitin Conjugating Enzyme"/>
    <property type="match status" value="1"/>
</dbReference>
<dbReference type="EMBL" id="JAKKPZ010000003">
    <property type="protein sequence ID" value="KAI1723336.1"/>
    <property type="molecule type" value="Genomic_DNA"/>
</dbReference>
<gene>
    <name evidence="3" type="ORF">DdX_03491</name>
</gene>
<comment type="caution">
    <text evidence="3">The sequence shown here is derived from an EMBL/GenBank/DDBJ whole genome shotgun (WGS) entry which is preliminary data.</text>
</comment>
<feature type="compositionally biased region" description="Basic and acidic residues" evidence="1">
    <location>
        <begin position="297"/>
        <end position="307"/>
    </location>
</feature>
<proteinExistence type="predicted"/>
<feature type="region of interest" description="Disordered" evidence="1">
    <location>
        <begin position="267"/>
        <end position="307"/>
    </location>
</feature>
<sequence length="307" mass="35043">MIPKLELSEKEPEGQIREEASSSGMQDESSSKPGPLRVRPEQRRMHYISQEYMVVAKDPIEGIYVTISEKDPLLWFGLLIVRAGIFCGGLFRFTLQLPSDFPDTTQVPVVKFEDPLFHPLINPKTNIVDMTRFFPSGWQRDRNHIYQVLTATQSMFFRCRVEVGHAANPEAAILLSENSMKFRQMARDAVRRSRTQIYDIPNTDDANTISFTPWNESEMEPVREFLIGKKLLSKPPYDSLGESNSTNGKKAGFSWVDPERCRYMCDILPPKNSPSGDFKSPTSTPKDEPATSSSWTLEKDQHKNENM</sequence>
<name>A0AAD4NBS0_9BILA</name>
<evidence type="ECO:0000313" key="3">
    <source>
        <dbReference type="EMBL" id="KAI1723336.1"/>
    </source>
</evidence>
<evidence type="ECO:0000313" key="4">
    <source>
        <dbReference type="Proteomes" id="UP001201812"/>
    </source>
</evidence>
<dbReference type="Proteomes" id="UP001201812">
    <property type="component" value="Unassembled WGS sequence"/>
</dbReference>
<accession>A0AAD4NBS0</accession>
<dbReference type="Pfam" id="PF00179">
    <property type="entry name" value="UQ_con"/>
    <property type="match status" value="1"/>
</dbReference>
<keyword evidence="4" id="KW-1185">Reference proteome</keyword>
<dbReference type="PROSITE" id="PS50127">
    <property type="entry name" value="UBC_2"/>
    <property type="match status" value="1"/>
</dbReference>
<feature type="region of interest" description="Disordered" evidence="1">
    <location>
        <begin position="1"/>
        <end position="40"/>
    </location>
</feature>
<feature type="compositionally biased region" description="Polar residues" evidence="1">
    <location>
        <begin position="21"/>
        <end position="32"/>
    </location>
</feature>
<feature type="compositionally biased region" description="Polar residues" evidence="1">
    <location>
        <begin position="280"/>
        <end position="296"/>
    </location>
</feature>
<evidence type="ECO:0000256" key="1">
    <source>
        <dbReference type="SAM" id="MobiDB-lite"/>
    </source>
</evidence>
<organism evidence="3 4">
    <name type="scientific">Ditylenchus destructor</name>
    <dbReference type="NCBI Taxonomy" id="166010"/>
    <lineage>
        <taxon>Eukaryota</taxon>
        <taxon>Metazoa</taxon>
        <taxon>Ecdysozoa</taxon>
        <taxon>Nematoda</taxon>
        <taxon>Chromadorea</taxon>
        <taxon>Rhabditida</taxon>
        <taxon>Tylenchina</taxon>
        <taxon>Tylenchomorpha</taxon>
        <taxon>Sphaerularioidea</taxon>
        <taxon>Anguinidae</taxon>
        <taxon>Anguininae</taxon>
        <taxon>Ditylenchus</taxon>
    </lineage>
</organism>
<dbReference type="PANTHER" id="PTHR24067">
    <property type="entry name" value="UBIQUITIN-CONJUGATING ENZYME E2"/>
    <property type="match status" value="1"/>
</dbReference>